<dbReference type="Pfam" id="PF13086">
    <property type="entry name" value="AAA_11"/>
    <property type="match status" value="2"/>
</dbReference>
<dbReference type="Proteomes" id="UP000480854">
    <property type="component" value="Unassembled WGS sequence"/>
</dbReference>
<dbReference type="CDD" id="cd18808">
    <property type="entry name" value="SF1_C_Upf1"/>
    <property type="match status" value="1"/>
</dbReference>
<dbReference type="AlphaFoldDB" id="A0A9W7NFT2"/>
<dbReference type="InterPro" id="IPR027417">
    <property type="entry name" value="P-loop_NTPase"/>
</dbReference>
<organism evidence="4 5">
    <name type="scientific">Roseomonas genomospecies 6</name>
    <dbReference type="NCBI Taxonomy" id="214106"/>
    <lineage>
        <taxon>Bacteria</taxon>
        <taxon>Pseudomonadati</taxon>
        <taxon>Pseudomonadota</taxon>
        <taxon>Alphaproteobacteria</taxon>
        <taxon>Acetobacterales</taxon>
        <taxon>Roseomonadaceae</taxon>
        <taxon>Roseomonas</taxon>
    </lineage>
</organism>
<feature type="domain" description="DNA2/NAM7 helicase helicase" evidence="2">
    <location>
        <begin position="735"/>
        <end position="810"/>
    </location>
</feature>
<dbReference type="EMBL" id="QOKW01000028">
    <property type="protein sequence ID" value="KAA0676985.1"/>
    <property type="molecule type" value="Genomic_DNA"/>
</dbReference>
<feature type="domain" description="DNA2/NAM7 helicase-like C-terminal" evidence="3">
    <location>
        <begin position="840"/>
        <end position="1076"/>
    </location>
</feature>
<evidence type="ECO:0000313" key="5">
    <source>
        <dbReference type="Proteomes" id="UP000480854"/>
    </source>
</evidence>
<keyword evidence="5" id="KW-1185">Reference proteome</keyword>
<dbReference type="InterPro" id="IPR041679">
    <property type="entry name" value="DNA2/NAM7-like_C"/>
</dbReference>
<feature type="region of interest" description="Disordered" evidence="1">
    <location>
        <begin position="343"/>
        <end position="366"/>
    </location>
</feature>
<dbReference type="GO" id="GO:0004386">
    <property type="term" value="F:helicase activity"/>
    <property type="evidence" value="ECO:0007669"/>
    <property type="project" value="InterPro"/>
</dbReference>
<dbReference type="InterPro" id="IPR045055">
    <property type="entry name" value="DNA2/NAM7-like"/>
</dbReference>
<dbReference type="OrthoDB" id="9757917at2"/>
<evidence type="ECO:0000313" key="4">
    <source>
        <dbReference type="EMBL" id="KAA0676985.1"/>
    </source>
</evidence>
<dbReference type="Gene3D" id="3.40.50.300">
    <property type="entry name" value="P-loop containing nucleotide triphosphate hydrolases"/>
    <property type="match status" value="2"/>
</dbReference>
<accession>A0A9W7NFT2</accession>
<dbReference type="InterPro" id="IPR047187">
    <property type="entry name" value="SF1_C_Upf1"/>
</dbReference>
<sequence length="1107" mass="122432">MKVSEIRGGVAATLCVKSTSGPFQPPPGREEEVALVRSGDQTLLRHGANVWSVEGVTPSDTTQTTDVVVSGLPVVAYVAQPGSDALVLETRRFTQELRISEPMQIGLDDKVMDDVRRGHKVGGTAMDVARWLEDRLFVPPAPGEPAEFRRMVISGDARGRLDAFRIHGLKVAADVRRVDEKLRIERVVRGGHGNKPRLMLVYATVDVVDATVAAELHGAVRTTLSEAVAGSDSYLRIWQDYHKLERESILRRARTFGAVEYASCERRRDGGWRFHLRLVEDLTARLALLGEWDRFELEAGEHAPMFDGDPSNATPATKKSGPKAQRLSASIVDVSDHKRFIDLAGPDEDDEQPKPPSSGVLYLSTGGDEARLKRRERAEEALRTGNCPLPQLGLLMEGRPAPAARRGRISIEGPKLKPVIREVFGAAGPTQRQLEAIEIALNTPDVCLIQGPPGTGKTKVITAIERCLAVLADEGVEPSHRILVCAAQHDAVENVAQRTEVFGLPAVKVGRRRRGSDTGVDPAQVFVDERAEQLRARVRVRPEAERLSQARNIVLACVRTRSLPSEQAGRIRDLVRVLDGLLPPDLRDKAVERAASLERPVGLGDPEEAEKLIKAARGIRVDDGPFSDDGPVKARIALQRLAAVLTPDERAFLERCSAVEPEEVPPWLADGRPMRDALIDRLTQPAPAAKPRLDDDTQRLLLEILDAVDRRLTTTRIGDESVLAAYLGDLESDPEGVRKALAHYTVVLAATLQQAAGSEMRRVRGIDEGQTTFESVIVDEAARANPLDLFIPLSMATRRVVLVGDHRQLPHLLEPDVERQLAEGVDQGTVEKQTLDAVQASLFERMWVLLRALEQKDGIRRTVTLNAQYRMHPELGGYVSREFYEVHDDGTIESPRPADQFTHDLPGYVKKGVPCVAAWLDVPRDRGREVGGVSKSRPVEARAIAKEVRRLIDHDPRLTFGVIAFYRDQVNEIGQALVDEELTERTGPLARDWRIAEEWSTTYNHEGKKVERLRIGTVDAFQGKEFDVVFLSVTRSNELPGTSDEEQRRKFGHLMLENRLCVAMSRQQRMLVAAGDLAFVQAEDARKPLRALRAFTDLCGGQHGVVR</sequence>
<name>A0A9W7NFT2_9PROT</name>
<feature type="domain" description="DNA2/NAM7 helicase helicase" evidence="2">
    <location>
        <begin position="431"/>
        <end position="524"/>
    </location>
</feature>
<comment type="caution">
    <text evidence="4">The sequence shown here is derived from an EMBL/GenBank/DDBJ whole genome shotgun (WGS) entry which is preliminary data.</text>
</comment>
<protein>
    <submittedName>
        <fullName evidence="4">AAA family ATPase</fullName>
    </submittedName>
</protein>
<evidence type="ECO:0000259" key="3">
    <source>
        <dbReference type="Pfam" id="PF13087"/>
    </source>
</evidence>
<proteinExistence type="predicted"/>
<evidence type="ECO:0000259" key="2">
    <source>
        <dbReference type="Pfam" id="PF13086"/>
    </source>
</evidence>
<evidence type="ECO:0000256" key="1">
    <source>
        <dbReference type="SAM" id="MobiDB-lite"/>
    </source>
</evidence>
<dbReference type="SUPFAM" id="SSF52540">
    <property type="entry name" value="P-loop containing nucleoside triphosphate hydrolases"/>
    <property type="match status" value="2"/>
</dbReference>
<dbReference type="PANTHER" id="PTHR10887:SF495">
    <property type="entry name" value="HELICASE SENATAXIN ISOFORM X1-RELATED"/>
    <property type="match status" value="1"/>
</dbReference>
<reference evidence="4 5" key="1">
    <citation type="submission" date="2018-07" db="EMBL/GenBank/DDBJ databases">
        <title>Genome sequence of Azospirillum sp. ATCC 49961.</title>
        <authorList>
            <person name="Sant'Anna F.H."/>
            <person name="Baldani J.I."/>
            <person name="Zilli J.E."/>
            <person name="Reis V.M."/>
            <person name="Hartmann A."/>
            <person name="Cruz L."/>
            <person name="de Souza E.M."/>
            <person name="de Oliveira Pedrosa F."/>
            <person name="Passaglia L.M.P."/>
        </authorList>
    </citation>
    <scope>NUCLEOTIDE SEQUENCE [LARGE SCALE GENOMIC DNA]</scope>
    <source>
        <strain evidence="4 5">ATCC 49961</strain>
    </source>
</reference>
<dbReference type="RefSeq" id="WP_149471604.1">
    <property type="nucleotide sequence ID" value="NZ_QOKW01000028.1"/>
</dbReference>
<gene>
    <name evidence="4" type="ORF">DS843_25250</name>
</gene>
<dbReference type="PANTHER" id="PTHR10887">
    <property type="entry name" value="DNA2/NAM7 HELICASE FAMILY"/>
    <property type="match status" value="1"/>
</dbReference>
<feature type="region of interest" description="Disordered" evidence="1">
    <location>
        <begin position="303"/>
        <end position="328"/>
    </location>
</feature>
<dbReference type="Pfam" id="PF13087">
    <property type="entry name" value="AAA_12"/>
    <property type="match status" value="1"/>
</dbReference>
<dbReference type="InterPro" id="IPR041677">
    <property type="entry name" value="DNA2/NAM7_AAA_11"/>
</dbReference>